<dbReference type="HOGENOM" id="CLU_2265528_0_0_1"/>
<keyword evidence="2" id="KW-1185">Reference proteome</keyword>
<proteinExistence type="predicted"/>
<sequence>MPAYIQLPAAKVQDGKAFLKPVPEQKTEHIDSGDAFKELTSFQEILDTKSMENGRDATLIARIPGIGNSTVAGIYAEFLHEIESIQISQKRSVRGAQGSAGPT</sequence>
<evidence type="ECO:0000313" key="2">
    <source>
        <dbReference type="Proteomes" id="UP000001745"/>
    </source>
</evidence>
<evidence type="ECO:0000313" key="1">
    <source>
        <dbReference type="EMBL" id="EED13301.1"/>
    </source>
</evidence>
<reference evidence="2" key="1">
    <citation type="journal article" date="2015" name="Genome Announc.">
        <title>Genome sequence of the AIDS-associated pathogen Penicillium marneffei (ATCC18224) and its near taxonomic relative Talaromyces stipitatus (ATCC10500).</title>
        <authorList>
            <person name="Nierman W.C."/>
            <person name="Fedorova-Abrams N.D."/>
            <person name="Andrianopoulos A."/>
        </authorList>
    </citation>
    <scope>NUCLEOTIDE SEQUENCE [LARGE SCALE GENOMIC DNA]</scope>
    <source>
        <strain evidence="2">ATCC 10500 / CBS 375.48 / QM 6759 / NRRL 1006</strain>
    </source>
</reference>
<dbReference type="AlphaFoldDB" id="B8MRW7"/>
<gene>
    <name evidence="1" type="ORF">TSTA_057900</name>
</gene>
<dbReference type="EMBL" id="EQ962659">
    <property type="protein sequence ID" value="EED13301.1"/>
    <property type="molecule type" value="Genomic_DNA"/>
</dbReference>
<accession>B8MRW7</accession>
<dbReference type="InParanoid" id="B8MRW7"/>
<dbReference type="RefSeq" id="XP_002487412.1">
    <property type="nucleotide sequence ID" value="XM_002487367.1"/>
</dbReference>
<name>B8MRW7_TALSN</name>
<protein>
    <submittedName>
        <fullName evidence="1">Uncharacterized protein</fullName>
    </submittedName>
</protein>
<organism evidence="1 2">
    <name type="scientific">Talaromyces stipitatus (strain ATCC 10500 / CBS 375.48 / QM 6759 / NRRL 1006)</name>
    <name type="common">Penicillium stipitatum</name>
    <dbReference type="NCBI Taxonomy" id="441959"/>
    <lineage>
        <taxon>Eukaryota</taxon>
        <taxon>Fungi</taxon>
        <taxon>Dikarya</taxon>
        <taxon>Ascomycota</taxon>
        <taxon>Pezizomycotina</taxon>
        <taxon>Eurotiomycetes</taxon>
        <taxon>Eurotiomycetidae</taxon>
        <taxon>Eurotiales</taxon>
        <taxon>Trichocomaceae</taxon>
        <taxon>Talaromyces</taxon>
        <taxon>Talaromyces sect. Talaromyces</taxon>
    </lineage>
</organism>
<dbReference type="Proteomes" id="UP000001745">
    <property type="component" value="Unassembled WGS sequence"/>
</dbReference>
<dbReference type="GeneID" id="8108926"/>
<dbReference type="VEuPathDB" id="FungiDB:TSTA_057900"/>